<evidence type="ECO:0000313" key="3">
    <source>
        <dbReference type="EMBL" id="AFO51869.1"/>
    </source>
</evidence>
<evidence type="ECO:0000313" key="4">
    <source>
        <dbReference type="Proteomes" id="UP000006502"/>
    </source>
</evidence>
<dbReference type="EMBL" id="CP003731">
    <property type="protein sequence ID" value="AFO51869.1"/>
    <property type="molecule type" value="Genomic_DNA"/>
</dbReference>
<dbReference type="InterPro" id="IPR035930">
    <property type="entry name" value="FomD-like_sf"/>
</dbReference>
<dbReference type="PATRIC" id="fig|1212765.3.peg.321"/>
<dbReference type="OrthoDB" id="1645325at2"/>
<protein>
    <recommendedName>
        <fullName evidence="2">DUF402 domain-containing protein</fullName>
    </recommendedName>
</protein>
<proteinExistence type="predicted"/>
<dbReference type="Proteomes" id="UP000006502">
    <property type="component" value="Chromosome"/>
</dbReference>
<evidence type="ECO:0000259" key="2">
    <source>
        <dbReference type="Pfam" id="PF04167"/>
    </source>
</evidence>
<gene>
    <name evidence="3" type="ordered locus">MHLP_01445</name>
</gene>
<dbReference type="InterPro" id="IPR007295">
    <property type="entry name" value="DUF402"/>
</dbReference>
<name>I7CJ17_MYCHA</name>
<keyword evidence="4" id="KW-1185">Reference proteome</keyword>
<keyword evidence="1" id="KW-0378">Hydrolase</keyword>
<dbReference type="Gene3D" id="2.40.380.10">
    <property type="entry name" value="FomD-like"/>
    <property type="match status" value="1"/>
</dbReference>
<dbReference type="GO" id="GO:0016787">
    <property type="term" value="F:hydrolase activity"/>
    <property type="evidence" value="ECO:0007669"/>
    <property type="project" value="UniProtKB-KW"/>
</dbReference>
<dbReference type="PANTHER" id="PTHR39159:SF1">
    <property type="entry name" value="UPF0374 PROTEIN YGAC"/>
    <property type="match status" value="1"/>
</dbReference>
<reference evidence="3 4" key="1">
    <citation type="journal article" date="2012" name="J. Bacteriol.">
        <title>Genome Sequence of "Candidatus Mycoplasma haemolamae" Strain Purdue, a Red Blood Cell Pathogen of Alpacas (Vicugna pacos) and Llamas (Lama glama).</title>
        <authorList>
            <person name="Guimaraes A.M."/>
            <person name="Toth B."/>
            <person name="Santos A.P."/>
            <person name="do Nascimento N.C."/>
            <person name="Kritchevsky J.E."/>
            <person name="Messick J.B."/>
        </authorList>
    </citation>
    <scope>NUCLEOTIDE SEQUENCE [LARGE SCALE GENOMIC DNA]</scope>
    <source>
        <strain evidence="3 4">Purdue</strain>
    </source>
</reference>
<accession>I7CJ17</accession>
<dbReference type="Pfam" id="PF04167">
    <property type="entry name" value="DUF402"/>
    <property type="match status" value="1"/>
</dbReference>
<evidence type="ECO:0000256" key="1">
    <source>
        <dbReference type="ARBA" id="ARBA00022801"/>
    </source>
</evidence>
<reference evidence="4" key="2">
    <citation type="submission" date="2012-07" db="EMBL/GenBank/DDBJ databases">
        <title>Complete genome sequence of 'Candidatus Mycoplasma haemolamae'.</title>
        <authorList>
            <person name="Guimaraes A.M.S."/>
            <person name="Toth B."/>
            <person name="Santos A.P."/>
            <person name="Nascimento N.C."/>
            <person name="Sojka J.E."/>
            <person name="Messick J.B."/>
        </authorList>
    </citation>
    <scope>NUCLEOTIDE SEQUENCE [LARGE SCALE GENOMIC DNA]</scope>
    <source>
        <strain evidence="4">Purdue</strain>
    </source>
</reference>
<dbReference type="InterPro" id="IPR050212">
    <property type="entry name" value="Ntdp-like"/>
</dbReference>
<sequence length="219" mass="25722">MASEICAIHAYKHDGNLYKSIEKHICIYESTKCWIFFLPPYQTELVKEVTSAPSQGTGDRSSRMRSYSQCTNEHPVFWFFWKDHWFNILLTLKPSSKQLYLSISTPPLLEEKAFKYLDFDLDLRVDNSSGNLELLNSDEYVFNCTKMRYSDNLKKEVSKTIREVFTLLKGDFFKRLTSDEKLEELWKKVTEVTGKSKEEFLSKKLSEEELGNTELVEFD</sequence>
<dbReference type="STRING" id="1212765.MHLP_01445"/>
<dbReference type="HOGENOM" id="CLU_1260280_0_0_14"/>
<organism evidence="3 4">
    <name type="scientific">Mycoplasma haematolamae (strain Purdue)</name>
    <dbReference type="NCBI Taxonomy" id="1212765"/>
    <lineage>
        <taxon>Bacteria</taxon>
        <taxon>Bacillati</taxon>
        <taxon>Mycoplasmatota</taxon>
        <taxon>Mollicutes</taxon>
        <taxon>Mycoplasmataceae</taxon>
        <taxon>Mycoplasma</taxon>
    </lineage>
</organism>
<dbReference type="SUPFAM" id="SSF159234">
    <property type="entry name" value="FomD-like"/>
    <property type="match status" value="1"/>
</dbReference>
<feature type="domain" description="DUF402" evidence="2">
    <location>
        <begin position="67"/>
        <end position="168"/>
    </location>
</feature>
<dbReference type="AlphaFoldDB" id="I7CJ17"/>
<dbReference type="PANTHER" id="PTHR39159">
    <property type="match status" value="1"/>
</dbReference>
<dbReference type="KEGG" id="mhl:MHLP_01445"/>